<proteinExistence type="predicted"/>
<dbReference type="OrthoDB" id="283783at2"/>
<name>A0A1H6F6W4_9GAMM</name>
<evidence type="ECO:0000313" key="2">
    <source>
        <dbReference type="Proteomes" id="UP000236724"/>
    </source>
</evidence>
<dbReference type="AlphaFoldDB" id="A0A1H6F6W4"/>
<dbReference type="Proteomes" id="UP000236724">
    <property type="component" value="Unassembled WGS sequence"/>
</dbReference>
<evidence type="ECO:0000313" key="1">
    <source>
        <dbReference type="EMBL" id="SEH05877.1"/>
    </source>
</evidence>
<protein>
    <submittedName>
        <fullName evidence="1">Uncharacterized protein</fullName>
    </submittedName>
</protein>
<reference evidence="1 2" key="1">
    <citation type="submission" date="2016-10" db="EMBL/GenBank/DDBJ databases">
        <authorList>
            <person name="de Groot N.N."/>
        </authorList>
    </citation>
    <scope>NUCLEOTIDE SEQUENCE [LARGE SCALE GENOMIC DNA]</scope>
    <source>
        <strain evidence="1">MBHS1</strain>
    </source>
</reference>
<dbReference type="EMBL" id="FMSV02000399">
    <property type="protein sequence ID" value="SEH05877.1"/>
    <property type="molecule type" value="Genomic_DNA"/>
</dbReference>
<dbReference type="RefSeq" id="WP_103919733.1">
    <property type="nucleotide sequence ID" value="NZ_FMSV02000399.1"/>
</dbReference>
<gene>
    <name evidence="1" type="ORF">MBHS_01732</name>
</gene>
<accession>A0A1H6F6W4</accession>
<sequence>MNELVFLLEEPSARAMLEGLLPKIIPQDTFVRYLVFEGKQELKKLSKGCYQKISGSRAIGKLLTPDNIRSDSFRNLVTGIRKISTLYF</sequence>
<organism evidence="1 2">
    <name type="scientific">Candidatus Venteria ishoeyi</name>
    <dbReference type="NCBI Taxonomy" id="1899563"/>
    <lineage>
        <taxon>Bacteria</taxon>
        <taxon>Pseudomonadati</taxon>
        <taxon>Pseudomonadota</taxon>
        <taxon>Gammaproteobacteria</taxon>
        <taxon>Thiotrichales</taxon>
        <taxon>Thiotrichaceae</taxon>
        <taxon>Venteria</taxon>
    </lineage>
</organism>
<keyword evidence="2" id="KW-1185">Reference proteome</keyword>